<dbReference type="PANTHER" id="PTHR11079">
    <property type="entry name" value="CYTOSINE DEAMINASE FAMILY MEMBER"/>
    <property type="match status" value="1"/>
</dbReference>
<dbReference type="Proteomes" id="UP000254866">
    <property type="component" value="Unassembled WGS sequence"/>
</dbReference>
<organism evidence="4 5">
    <name type="scientific">Venustampulla echinocandica</name>
    <dbReference type="NCBI Taxonomy" id="2656787"/>
    <lineage>
        <taxon>Eukaryota</taxon>
        <taxon>Fungi</taxon>
        <taxon>Dikarya</taxon>
        <taxon>Ascomycota</taxon>
        <taxon>Pezizomycotina</taxon>
        <taxon>Leotiomycetes</taxon>
        <taxon>Helotiales</taxon>
        <taxon>Pleuroascaceae</taxon>
        <taxon>Venustampulla</taxon>
    </lineage>
</organism>
<dbReference type="GO" id="GO:0008033">
    <property type="term" value="P:tRNA processing"/>
    <property type="evidence" value="ECO:0007669"/>
    <property type="project" value="UniProtKB-KW"/>
</dbReference>
<evidence type="ECO:0000256" key="2">
    <source>
        <dbReference type="ARBA" id="ARBA00038160"/>
    </source>
</evidence>
<proteinExistence type="inferred from homology"/>
<keyword evidence="5" id="KW-1185">Reference proteome</keyword>
<dbReference type="PANTHER" id="PTHR11079:SF156">
    <property type="entry name" value="INACTIVE TRNA-SPECIFIC ADENOSINE DEAMINASE-LIKE PROTEIN 3-RELATED"/>
    <property type="match status" value="1"/>
</dbReference>
<dbReference type="GO" id="GO:0005737">
    <property type="term" value="C:cytoplasm"/>
    <property type="evidence" value="ECO:0007669"/>
    <property type="project" value="TreeGrafter"/>
</dbReference>
<dbReference type="RefSeq" id="XP_031870898.1">
    <property type="nucleotide sequence ID" value="XM_032011205.1"/>
</dbReference>
<dbReference type="AlphaFoldDB" id="A0A370TRT2"/>
<dbReference type="GeneID" id="43595431"/>
<reference evidence="4 5" key="1">
    <citation type="journal article" date="2018" name="IMA Fungus">
        <title>IMA Genome-F 9: Draft genome sequence of Annulohypoxylon stygium, Aspergillus mulundensis, Berkeleyomyces basicola (syn. Thielaviopsis basicola), Ceratocystis smalleyi, two Cercospora beticola strains, Coleophoma cylindrospora, Fusarium fracticaudum, Phialophora cf. hyalina, and Morchella septimelata.</title>
        <authorList>
            <person name="Wingfield B.D."/>
            <person name="Bills G.F."/>
            <person name="Dong Y."/>
            <person name="Huang W."/>
            <person name="Nel W.J."/>
            <person name="Swalarsk-Parry B.S."/>
            <person name="Vaghefi N."/>
            <person name="Wilken P.M."/>
            <person name="An Z."/>
            <person name="de Beer Z.W."/>
            <person name="De Vos L."/>
            <person name="Chen L."/>
            <person name="Duong T.A."/>
            <person name="Gao Y."/>
            <person name="Hammerbacher A."/>
            <person name="Kikkert J.R."/>
            <person name="Li Y."/>
            <person name="Li H."/>
            <person name="Li K."/>
            <person name="Li Q."/>
            <person name="Liu X."/>
            <person name="Ma X."/>
            <person name="Naidoo K."/>
            <person name="Pethybridge S.J."/>
            <person name="Sun J."/>
            <person name="Steenkamp E.T."/>
            <person name="van der Nest M.A."/>
            <person name="van Wyk S."/>
            <person name="Wingfield M.J."/>
            <person name="Xiong C."/>
            <person name="Yue Q."/>
            <person name="Zhang X."/>
        </authorList>
    </citation>
    <scope>NUCLEOTIDE SEQUENCE [LARGE SCALE GENOMIC DNA]</scope>
    <source>
        <strain evidence="4 5">BP 5553</strain>
    </source>
</reference>
<dbReference type="InterPro" id="IPR016193">
    <property type="entry name" value="Cytidine_deaminase-like"/>
</dbReference>
<sequence>MTTEAVGSQDCPEQNESPATLKHGGSYLIPLKTTLETDTVDKVISVFITAVPIKKASSTLNLIRNLLPKDGGFDLQHLRRFAKLAAVPTHVRDSYASIARPSDSSSPEDEILLVLAPTSVVSQKFLVESLAVLLLDEVPIATIEVPLLAPTSQEQATGWTAKYWPTIYKKSNPFGPHPSIVSRAEEEIRGDMDKWMELARETARAAKSVGAGEAVGVVIVERVNGAARPIAIAGDARWLDWLREEDGGGQGNVTAHATMRAIAMVAGQLRRADQENSEQGAVPETPAGEDIFRELPILPIEQTAVQEPANTDGYLCHGLEIYCTHEPCVMCSMAIVHSRFAKVVFEQRMQATGGLCADGELRHGLFWRKELNWTLLAWQWCCGSQREDGNLEVARELNA</sequence>
<keyword evidence="1" id="KW-0819">tRNA processing</keyword>
<gene>
    <name evidence="4" type="ORF">BP5553_02582</name>
</gene>
<comment type="caution">
    <text evidence="4">The sequence shown here is derived from an EMBL/GenBank/DDBJ whole genome shotgun (WGS) entry which is preliminary data.</text>
</comment>
<accession>A0A370TRT2</accession>
<dbReference type="GO" id="GO:0052717">
    <property type="term" value="F:tRNA-specific adenosine-34 deaminase activity"/>
    <property type="evidence" value="ECO:0007669"/>
    <property type="project" value="TreeGrafter"/>
</dbReference>
<dbReference type="Gene3D" id="3.40.140.10">
    <property type="entry name" value="Cytidine Deaminase, domain 2"/>
    <property type="match status" value="1"/>
</dbReference>
<dbReference type="InterPro" id="IPR002125">
    <property type="entry name" value="CMP_dCMP_dom"/>
</dbReference>
<dbReference type="STRING" id="2656787.A0A370TRT2"/>
<dbReference type="GO" id="GO:0005634">
    <property type="term" value="C:nucleus"/>
    <property type="evidence" value="ECO:0007669"/>
    <property type="project" value="TreeGrafter"/>
</dbReference>
<feature type="domain" description="CMP/dCMP-type deaminase" evidence="3">
    <location>
        <begin position="254"/>
        <end position="358"/>
    </location>
</feature>
<dbReference type="Pfam" id="PF00383">
    <property type="entry name" value="dCMP_cyt_deam_1"/>
    <property type="match status" value="1"/>
</dbReference>
<dbReference type="EMBL" id="NPIC01000002">
    <property type="protein sequence ID" value="RDL38242.1"/>
    <property type="molecule type" value="Genomic_DNA"/>
</dbReference>
<evidence type="ECO:0000256" key="1">
    <source>
        <dbReference type="ARBA" id="ARBA00022694"/>
    </source>
</evidence>
<evidence type="ECO:0000259" key="3">
    <source>
        <dbReference type="PROSITE" id="PS51747"/>
    </source>
</evidence>
<dbReference type="OrthoDB" id="3180714at2759"/>
<name>A0A370TRT2_9HELO</name>
<dbReference type="SUPFAM" id="SSF53927">
    <property type="entry name" value="Cytidine deaminase-like"/>
    <property type="match status" value="1"/>
</dbReference>
<dbReference type="PROSITE" id="PS51747">
    <property type="entry name" value="CYT_DCMP_DEAMINASES_2"/>
    <property type="match status" value="1"/>
</dbReference>
<comment type="similarity">
    <text evidence="2">Belongs to the cytidine and deoxycytidylate deaminase family. ADAT3 subfamily.</text>
</comment>
<evidence type="ECO:0000313" key="5">
    <source>
        <dbReference type="Proteomes" id="UP000254866"/>
    </source>
</evidence>
<protein>
    <recommendedName>
        <fullName evidence="3">CMP/dCMP-type deaminase domain-containing protein</fullName>
    </recommendedName>
</protein>
<evidence type="ECO:0000313" key="4">
    <source>
        <dbReference type="EMBL" id="RDL38242.1"/>
    </source>
</evidence>